<gene>
    <name evidence="4" type="ORF">C4K88_13610</name>
</gene>
<protein>
    <recommendedName>
        <fullName evidence="6">Alpha/beta-hydrolase catalytic domain-containing protein</fullName>
    </recommendedName>
</protein>
<comment type="caution">
    <text evidence="4">The sequence shown here is derived from an EMBL/GenBank/DDBJ whole genome shotgun (WGS) entry which is preliminary data.</text>
</comment>
<evidence type="ECO:0000259" key="3">
    <source>
        <dbReference type="Pfam" id="PF15420"/>
    </source>
</evidence>
<evidence type="ECO:0000313" key="5">
    <source>
        <dbReference type="Proteomes" id="UP000239297"/>
    </source>
</evidence>
<feature type="transmembrane region" description="Helical" evidence="1">
    <location>
        <begin position="91"/>
        <end position="112"/>
    </location>
</feature>
<dbReference type="Pfam" id="PF15420">
    <property type="entry name" value="Abhydrolase_9_N"/>
    <property type="match status" value="1"/>
</dbReference>
<evidence type="ECO:0000259" key="2">
    <source>
        <dbReference type="Pfam" id="PF10081"/>
    </source>
</evidence>
<keyword evidence="1" id="KW-1133">Transmembrane helix</keyword>
<dbReference type="RefSeq" id="WP_104122148.1">
    <property type="nucleotide sequence ID" value="NZ_PRKW01000005.1"/>
</dbReference>
<feature type="transmembrane region" description="Helical" evidence="1">
    <location>
        <begin position="38"/>
        <end position="59"/>
    </location>
</feature>
<reference evidence="4 5" key="1">
    <citation type="journal article" date="2014" name="Int. J. Syst. Evol. Microbiol.">
        <title>Arthrobacter pityocampae sp. nov., isolated from Thaumetopoea pityocampa (Lep., Thaumetopoeidae).</title>
        <authorList>
            <person name="Ince I.A."/>
            <person name="Demirbag Z."/>
            <person name="Kati H."/>
        </authorList>
    </citation>
    <scope>NUCLEOTIDE SEQUENCE [LARGE SCALE GENOMIC DNA]</scope>
    <source>
        <strain evidence="4 5">Tp2</strain>
    </source>
</reference>
<dbReference type="InterPro" id="IPR027787">
    <property type="entry name" value="Alpha/beta-hydrolase_catalytic"/>
</dbReference>
<evidence type="ECO:0000313" key="4">
    <source>
        <dbReference type="EMBL" id="PPB48747.1"/>
    </source>
</evidence>
<accession>A0A2S5IW35</accession>
<feature type="transmembrane region" description="Helical" evidence="1">
    <location>
        <begin position="183"/>
        <end position="207"/>
    </location>
</feature>
<dbReference type="Proteomes" id="UP000239297">
    <property type="component" value="Unassembled WGS sequence"/>
</dbReference>
<keyword evidence="1" id="KW-0812">Transmembrane</keyword>
<name>A0A2S5IW35_9MICC</name>
<evidence type="ECO:0000256" key="1">
    <source>
        <dbReference type="SAM" id="Phobius"/>
    </source>
</evidence>
<evidence type="ECO:0008006" key="6">
    <source>
        <dbReference type="Google" id="ProtNLM"/>
    </source>
</evidence>
<keyword evidence="5" id="KW-1185">Reference proteome</keyword>
<feature type="domain" description="Alpha/beta-hydrolase catalytic" evidence="2">
    <location>
        <begin position="266"/>
        <end position="556"/>
    </location>
</feature>
<sequence length="573" mass="61272">MAVFRRGITYLQAHLLSLVCALALASLALTPSLVPRPTVFQGFLAGFWFMVGFQIGYALRELWRMTARRVRRATPQPESEHPRAPHRSTPWVPPLIALVLLAYVIGYGLLVASWQNRVRELVDMPPVDGVGHARFFASMLVIMGVLYGISRGIGALRRFVAERVSTAGGSAGAARRASRATGAAAVVVLVAGLAGAGLAAVGTIYAARDADTLAGSVQPVLPTRSGSPESAVGWDQLGRQGRAFAGGGPSASAIGQVTGSPAMEPVRVYAGLPAGQDAAARADRVVRELERAGGFEREVLLVATPTGSGWLEPQAIAALEYLYGGDTATASMQYSFQPSWVSFLFSPDLAAESSEALFDAVHARWQELPAAQRPKLAVYGLSLGAHGMQGSFENLDDLRSRTDAALFTGPPSNSQPWRTLQDNRDAGSPVWQPIYRQGREVRWQSKPGDFAAVAGDWEQPRVGYLQHATDPITWLDPAVIYQRPEWLAGPAAAGGRGADVSDSMRWIPGVTFLHLTTDMLVSEAVPPSHGHNFGDVAVDGWAQVLPGHGRSDAQLASIQAVIETINTHDPIWE</sequence>
<proteinExistence type="predicted"/>
<dbReference type="AlphaFoldDB" id="A0A2S5IW35"/>
<dbReference type="InterPro" id="IPR027788">
    <property type="entry name" value="Alpha/beta-hydrolase_N_dom"/>
</dbReference>
<feature type="transmembrane region" description="Helical" evidence="1">
    <location>
        <begin position="132"/>
        <end position="149"/>
    </location>
</feature>
<keyword evidence="1" id="KW-0472">Membrane</keyword>
<organism evidence="4 5">
    <name type="scientific">Arthrobacter pityocampae</name>
    <dbReference type="NCBI Taxonomy" id="547334"/>
    <lineage>
        <taxon>Bacteria</taxon>
        <taxon>Bacillati</taxon>
        <taxon>Actinomycetota</taxon>
        <taxon>Actinomycetes</taxon>
        <taxon>Micrococcales</taxon>
        <taxon>Micrococcaceae</taxon>
        <taxon>Arthrobacter</taxon>
    </lineage>
</organism>
<feature type="domain" description="Alpha/beta-hydrolase N-terminal" evidence="3">
    <location>
        <begin position="29"/>
        <end position="249"/>
    </location>
</feature>
<dbReference type="OrthoDB" id="4397445at2"/>
<dbReference type="EMBL" id="PRKW01000005">
    <property type="protein sequence ID" value="PPB48747.1"/>
    <property type="molecule type" value="Genomic_DNA"/>
</dbReference>
<dbReference type="Pfam" id="PF10081">
    <property type="entry name" value="Abhydrolase_9"/>
    <property type="match status" value="1"/>
</dbReference>